<dbReference type="PATRIC" id="fig|1265738.3.peg.6762"/>
<sequence length="69" mass="8397">MLAGISHHLPAILDAPSTLQSIRRLRLTDARRYEHEYEHEYEYEYEYEYRDAEERFGNKFVVRILLPII</sequence>
<evidence type="ECO:0000313" key="2">
    <source>
        <dbReference type="Proteomes" id="UP000011991"/>
    </source>
</evidence>
<evidence type="ECO:0000313" key="1">
    <source>
        <dbReference type="EMBL" id="EMI16307.1"/>
    </source>
</evidence>
<proteinExistence type="predicted"/>
<protein>
    <submittedName>
        <fullName evidence="1">Uncharacterized protein</fullName>
    </submittedName>
</protein>
<dbReference type="Proteomes" id="UP000011991">
    <property type="component" value="Unassembled WGS sequence"/>
</dbReference>
<dbReference type="RefSeq" id="WP_008707015.1">
    <property type="nucleotide sequence ID" value="NZ_ANOG01000970.1"/>
</dbReference>
<gene>
    <name evidence="1" type="ORF">RMSM_06766</name>
</gene>
<accession>M5RLR6</accession>
<reference evidence="1 2" key="1">
    <citation type="journal article" date="2013" name="Mar. Genomics">
        <title>Expression of sulfatases in Rhodopirellula baltica and the diversity of sulfatases in the genus Rhodopirellula.</title>
        <authorList>
            <person name="Wegner C.E."/>
            <person name="Richter-Heitmann T."/>
            <person name="Klindworth A."/>
            <person name="Klockow C."/>
            <person name="Richter M."/>
            <person name="Achstetter T."/>
            <person name="Glockner F.O."/>
            <person name="Harder J."/>
        </authorList>
    </citation>
    <scope>NUCLEOTIDE SEQUENCE [LARGE SCALE GENOMIC DNA]</scope>
    <source>
        <strain evidence="1 2">SM1</strain>
    </source>
</reference>
<name>M5RLR6_9BACT</name>
<dbReference type="AlphaFoldDB" id="M5RLR6"/>
<dbReference type="EMBL" id="ANOG01000970">
    <property type="protein sequence ID" value="EMI16307.1"/>
    <property type="molecule type" value="Genomic_DNA"/>
</dbReference>
<organism evidence="1 2">
    <name type="scientific">Rhodopirellula maiorica SM1</name>
    <dbReference type="NCBI Taxonomy" id="1265738"/>
    <lineage>
        <taxon>Bacteria</taxon>
        <taxon>Pseudomonadati</taxon>
        <taxon>Planctomycetota</taxon>
        <taxon>Planctomycetia</taxon>
        <taxon>Pirellulales</taxon>
        <taxon>Pirellulaceae</taxon>
        <taxon>Novipirellula</taxon>
    </lineage>
</organism>
<keyword evidence="2" id="KW-1185">Reference proteome</keyword>
<comment type="caution">
    <text evidence="1">The sequence shown here is derived from an EMBL/GenBank/DDBJ whole genome shotgun (WGS) entry which is preliminary data.</text>
</comment>